<comment type="caution">
    <text evidence="2">The sequence shown here is derived from an EMBL/GenBank/DDBJ whole genome shotgun (WGS) entry which is preliminary data.</text>
</comment>
<name>A0A0F9YGQ4_9ZZZZ</name>
<keyword evidence="1" id="KW-1133">Transmembrane helix</keyword>
<organism evidence="2">
    <name type="scientific">marine sediment metagenome</name>
    <dbReference type="NCBI Taxonomy" id="412755"/>
    <lineage>
        <taxon>unclassified sequences</taxon>
        <taxon>metagenomes</taxon>
        <taxon>ecological metagenomes</taxon>
    </lineage>
</organism>
<evidence type="ECO:0000256" key="1">
    <source>
        <dbReference type="SAM" id="Phobius"/>
    </source>
</evidence>
<proteinExistence type="predicted"/>
<reference evidence="2" key="1">
    <citation type="journal article" date="2015" name="Nature">
        <title>Complex archaea that bridge the gap between prokaryotes and eukaryotes.</title>
        <authorList>
            <person name="Spang A."/>
            <person name="Saw J.H."/>
            <person name="Jorgensen S.L."/>
            <person name="Zaremba-Niedzwiedzka K."/>
            <person name="Martijn J."/>
            <person name="Lind A.E."/>
            <person name="van Eijk R."/>
            <person name="Schleper C."/>
            <person name="Guy L."/>
            <person name="Ettema T.J."/>
        </authorList>
    </citation>
    <scope>NUCLEOTIDE SEQUENCE</scope>
</reference>
<keyword evidence="1" id="KW-0812">Transmembrane</keyword>
<dbReference type="AlphaFoldDB" id="A0A0F9YGQ4"/>
<keyword evidence="1" id="KW-0472">Membrane</keyword>
<protein>
    <submittedName>
        <fullName evidence="2">Uncharacterized protein</fullName>
    </submittedName>
</protein>
<gene>
    <name evidence="2" type="ORF">LCGC14_0095310</name>
</gene>
<feature type="transmembrane region" description="Helical" evidence="1">
    <location>
        <begin position="20"/>
        <end position="42"/>
    </location>
</feature>
<accession>A0A0F9YGQ4</accession>
<evidence type="ECO:0000313" key="2">
    <source>
        <dbReference type="EMBL" id="KKO03604.1"/>
    </source>
</evidence>
<dbReference type="EMBL" id="LAZR01000026">
    <property type="protein sequence ID" value="KKO03604.1"/>
    <property type="molecule type" value="Genomic_DNA"/>
</dbReference>
<sequence length="103" mass="11321">MKARCLHPSSPLQCRAGSFWVAFGGFSLALIATVVAAVLAFASVKAKAENNSAVNERQDVQQREVTDLLHEIHSNQMVIMHHLKIRAGSRDAMPRLPLSEDMP</sequence>